<dbReference type="EMBL" id="CAMXCT020002813">
    <property type="protein sequence ID" value="CAL1154003.1"/>
    <property type="molecule type" value="Genomic_DNA"/>
</dbReference>
<dbReference type="GO" id="GO:0015940">
    <property type="term" value="P:pantothenate biosynthetic process"/>
    <property type="evidence" value="ECO:0007669"/>
    <property type="project" value="InterPro"/>
</dbReference>
<feature type="domain" description="Ketopantoate reductase N-terminal" evidence="7">
    <location>
        <begin position="3"/>
        <end position="153"/>
    </location>
</feature>
<evidence type="ECO:0000313" key="11">
    <source>
        <dbReference type="Proteomes" id="UP001152797"/>
    </source>
</evidence>
<evidence type="ECO:0000313" key="10">
    <source>
        <dbReference type="EMBL" id="CAL1154003.1"/>
    </source>
</evidence>
<dbReference type="GO" id="GO:0051537">
    <property type="term" value="F:2 iron, 2 sulfur cluster binding"/>
    <property type="evidence" value="ECO:0007669"/>
    <property type="project" value="InterPro"/>
</dbReference>
<dbReference type="Gene3D" id="1.10.1040.10">
    <property type="entry name" value="N-(1-d-carboxylethyl)-l-norvaline Dehydrogenase, domain 2"/>
    <property type="match status" value="1"/>
</dbReference>
<dbReference type="PROSITE" id="PS00197">
    <property type="entry name" value="2FE2S_FER_1"/>
    <property type="match status" value="1"/>
</dbReference>
<dbReference type="InterPro" id="IPR050838">
    <property type="entry name" value="Ketopantoate_reductase"/>
</dbReference>
<dbReference type="SUPFAM" id="SSF48179">
    <property type="entry name" value="6-phosphogluconate dehydrogenase C-terminal domain-like"/>
    <property type="match status" value="1"/>
</dbReference>
<dbReference type="OrthoDB" id="411584at2759"/>
<organism evidence="9">
    <name type="scientific">Cladocopium goreaui</name>
    <dbReference type="NCBI Taxonomy" id="2562237"/>
    <lineage>
        <taxon>Eukaryota</taxon>
        <taxon>Sar</taxon>
        <taxon>Alveolata</taxon>
        <taxon>Dinophyceae</taxon>
        <taxon>Suessiales</taxon>
        <taxon>Symbiodiniaceae</taxon>
        <taxon>Cladocopium</taxon>
    </lineage>
</organism>
<dbReference type="NCBIfam" id="TIGR00745">
    <property type="entry name" value="apbA_panE"/>
    <property type="match status" value="1"/>
</dbReference>
<feature type="region of interest" description="Disordered" evidence="6">
    <location>
        <begin position="374"/>
        <end position="399"/>
    </location>
</feature>
<dbReference type="InterPro" id="IPR006058">
    <property type="entry name" value="2Fe2S_fd_BS"/>
</dbReference>
<accession>A0A9P1D188</accession>
<dbReference type="InterPro" id="IPR036291">
    <property type="entry name" value="NAD(P)-bd_dom_sf"/>
</dbReference>
<reference evidence="10" key="2">
    <citation type="submission" date="2024-04" db="EMBL/GenBank/DDBJ databases">
        <authorList>
            <person name="Chen Y."/>
            <person name="Shah S."/>
            <person name="Dougan E. K."/>
            <person name="Thang M."/>
            <person name="Chan C."/>
        </authorList>
    </citation>
    <scope>NUCLEOTIDE SEQUENCE [LARGE SCALE GENOMIC DNA]</scope>
</reference>
<comment type="similarity">
    <text evidence="1">Belongs to the ketopantoate reductase family.</text>
</comment>
<protein>
    <recommendedName>
        <fullName evidence="2">2-dehydropantoate 2-reductase</fullName>
        <ecNumber evidence="2">1.1.1.169</ecNumber>
    </recommendedName>
    <alternativeName>
        <fullName evidence="5">Ketopantoate reductase</fullName>
    </alternativeName>
</protein>
<dbReference type="Pfam" id="PF08546">
    <property type="entry name" value="ApbA_C"/>
    <property type="match status" value="1"/>
</dbReference>
<name>A0A9P1D188_9DINO</name>
<dbReference type="PANTHER" id="PTHR43765">
    <property type="entry name" value="2-DEHYDROPANTOATE 2-REDUCTASE-RELATED"/>
    <property type="match status" value="1"/>
</dbReference>
<sequence>MKIAVLGCGAMGSIYAAFLSEHHEVIAIDVWHEHVQAINSVGLRVEESTGKVRTVKMTATAADSNLGDLGQFDLAIIATKTSNVAEAARTAAAILKDDGLVVSIQNGLNCTEVLEQLDRRVFLGVASGFGACMKAPGHAFYEHLGRVLIGAMKSDTDSQSLDLIVQACKEAGLLAEAVDDIQQVIWRKLINNCANGACSICGMTVGEMMANEHSRKVAMACAREVSEIAQAKGILAPDFDVEEHVTSFNEKVAGAKPSMLQDLLAGRPCEINGLNGAIAAQAAQLNLQAPVNATVANLVRALQRPRVSGLKERCNMRGTCYAESFEASRARSLDFRRLGLKSPGATTEHEPPEDVHVRAPDLDSTVMSAFLSPLRSPARRPSDAGNVTPPSEAASRARQLSAPVIPAASHGNDAAANKLRARLSPRPETPGLQDGKAHGAWTLALLVTLDVPSTL</sequence>
<dbReference type="EMBL" id="CAMXCT030002813">
    <property type="protein sequence ID" value="CAL4787940.1"/>
    <property type="molecule type" value="Genomic_DNA"/>
</dbReference>
<evidence type="ECO:0000256" key="1">
    <source>
        <dbReference type="ARBA" id="ARBA00007870"/>
    </source>
</evidence>
<evidence type="ECO:0000313" key="9">
    <source>
        <dbReference type="EMBL" id="CAI4000628.1"/>
    </source>
</evidence>
<dbReference type="EMBL" id="CAMXCT010002813">
    <property type="protein sequence ID" value="CAI4000628.1"/>
    <property type="molecule type" value="Genomic_DNA"/>
</dbReference>
<dbReference type="FunFam" id="1.10.1040.10:FF:000017">
    <property type="entry name" value="2-dehydropantoate 2-reductase"/>
    <property type="match status" value="1"/>
</dbReference>
<evidence type="ECO:0000259" key="8">
    <source>
        <dbReference type="Pfam" id="PF08546"/>
    </source>
</evidence>
<evidence type="ECO:0000259" key="7">
    <source>
        <dbReference type="Pfam" id="PF02558"/>
    </source>
</evidence>
<dbReference type="SUPFAM" id="SSF51735">
    <property type="entry name" value="NAD(P)-binding Rossmann-fold domains"/>
    <property type="match status" value="1"/>
</dbReference>
<dbReference type="Proteomes" id="UP001152797">
    <property type="component" value="Unassembled WGS sequence"/>
</dbReference>
<dbReference type="Pfam" id="PF02558">
    <property type="entry name" value="ApbA"/>
    <property type="match status" value="1"/>
</dbReference>
<dbReference type="InterPro" id="IPR013332">
    <property type="entry name" value="KPR_N"/>
</dbReference>
<evidence type="ECO:0000256" key="5">
    <source>
        <dbReference type="ARBA" id="ARBA00032024"/>
    </source>
</evidence>
<evidence type="ECO:0000256" key="4">
    <source>
        <dbReference type="ARBA" id="ARBA00023002"/>
    </source>
</evidence>
<dbReference type="GO" id="GO:0050661">
    <property type="term" value="F:NADP binding"/>
    <property type="evidence" value="ECO:0007669"/>
    <property type="project" value="TreeGrafter"/>
</dbReference>
<gene>
    <name evidence="9" type="ORF">C1SCF055_LOCUS26734</name>
</gene>
<keyword evidence="4" id="KW-0560">Oxidoreductase</keyword>
<reference evidence="9" key="1">
    <citation type="submission" date="2022-10" db="EMBL/GenBank/DDBJ databases">
        <authorList>
            <person name="Chen Y."/>
            <person name="Dougan E. K."/>
            <person name="Chan C."/>
            <person name="Rhodes N."/>
            <person name="Thang M."/>
        </authorList>
    </citation>
    <scope>NUCLEOTIDE SEQUENCE</scope>
</reference>
<proteinExistence type="inferred from homology"/>
<evidence type="ECO:0000256" key="2">
    <source>
        <dbReference type="ARBA" id="ARBA00013014"/>
    </source>
</evidence>
<dbReference type="InterPro" id="IPR008927">
    <property type="entry name" value="6-PGluconate_DH-like_C_sf"/>
</dbReference>
<evidence type="ECO:0000256" key="6">
    <source>
        <dbReference type="SAM" id="MobiDB-lite"/>
    </source>
</evidence>
<dbReference type="InterPro" id="IPR003710">
    <property type="entry name" value="ApbA"/>
</dbReference>
<dbReference type="InterPro" id="IPR013328">
    <property type="entry name" value="6PGD_dom2"/>
</dbReference>
<dbReference type="AlphaFoldDB" id="A0A9P1D188"/>
<dbReference type="Gene3D" id="3.40.50.720">
    <property type="entry name" value="NAD(P)-binding Rossmann-like Domain"/>
    <property type="match status" value="1"/>
</dbReference>
<dbReference type="InterPro" id="IPR013752">
    <property type="entry name" value="KPA_reductase"/>
</dbReference>
<dbReference type="EC" id="1.1.1.169" evidence="2"/>
<comment type="caution">
    <text evidence="9">The sequence shown here is derived from an EMBL/GenBank/DDBJ whole genome shotgun (WGS) entry which is preliminary data.</text>
</comment>
<keyword evidence="11" id="KW-1185">Reference proteome</keyword>
<dbReference type="GO" id="GO:0008677">
    <property type="term" value="F:2-dehydropantoate 2-reductase activity"/>
    <property type="evidence" value="ECO:0007669"/>
    <property type="project" value="UniProtKB-EC"/>
</dbReference>
<evidence type="ECO:0000256" key="3">
    <source>
        <dbReference type="ARBA" id="ARBA00022857"/>
    </source>
</evidence>
<feature type="domain" description="Ketopantoate reductase C-terminal" evidence="8">
    <location>
        <begin position="180"/>
        <end position="303"/>
    </location>
</feature>
<keyword evidence="3" id="KW-0521">NADP</keyword>
<dbReference type="PANTHER" id="PTHR43765:SF2">
    <property type="entry name" value="2-DEHYDROPANTOATE 2-REDUCTASE"/>
    <property type="match status" value="1"/>
</dbReference>
<dbReference type="GO" id="GO:0005737">
    <property type="term" value="C:cytoplasm"/>
    <property type="evidence" value="ECO:0007669"/>
    <property type="project" value="TreeGrafter"/>
</dbReference>